<reference evidence="1 2" key="1">
    <citation type="submission" date="2021-09" db="EMBL/GenBank/DDBJ databases">
        <title>Genomic insights and catalytic innovation underlie evolution of tropane alkaloids biosynthesis.</title>
        <authorList>
            <person name="Wang Y.-J."/>
            <person name="Tian T."/>
            <person name="Huang J.-P."/>
            <person name="Huang S.-X."/>
        </authorList>
    </citation>
    <scope>NUCLEOTIDE SEQUENCE [LARGE SCALE GENOMIC DNA]</scope>
    <source>
        <strain evidence="1">KIB-2018</strain>
        <tissue evidence="1">Leaf</tissue>
    </source>
</reference>
<gene>
    <name evidence="1" type="ORF">K2173_020760</name>
</gene>
<organism evidence="1 2">
    <name type="scientific">Erythroxylum novogranatense</name>
    <dbReference type="NCBI Taxonomy" id="1862640"/>
    <lineage>
        <taxon>Eukaryota</taxon>
        <taxon>Viridiplantae</taxon>
        <taxon>Streptophyta</taxon>
        <taxon>Embryophyta</taxon>
        <taxon>Tracheophyta</taxon>
        <taxon>Spermatophyta</taxon>
        <taxon>Magnoliopsida</taxon>
        <taxon>eudicotyledons</taxon>
        <taxon>Gunneridae</taxon>
        <taxon>Pentapetalae</taxon>
        <taxon>rosids</taxon>
        <taxon>fabids</taxon>
        <taxon>Malpighiales</taxon>
        <taxon>Erythroxylaceae</taxon>
        <taxon>Erythroxylum</taxon>
    </lineage>
</organism>
<name>A0AAV8TPC2_9ROSI</name>
<dbReference type="AlphaFoldDB" id="A0AAV8TPC2"/>
<sequence>MGGRGENGAHEHDSTWIVGLIRNRFIVLVPQTLQTLPEGKVAKCSMEYNIAQSRIFGACLPHLYPSLSLSNRGGEIKELNVLSVGCFCERYSFICSDHPGIFLSF</sequence>
<dbReference type="EMBL" id="JAIWQS010000004">
    <property type="protein sequence ID" value="KAJ8767820.1"/>
    <property type="molecule type" value="Genomic_DNA"/>
</dbReference>
<comment type="caution">
    <text evidence="1">The sequence shown here is derived from an EMBL/GenBank/DDBJ whole genome shotgun (WGS) entry which is preliminary data.</text>
</comment>
<proteinExistence type="predicted"/>
<evidence type="ECO:0000313" key="2">
    <source>
        <dbReference type="Proteomes" id="UP001159364"/>
    </source>
</evidence>
<keyword evidence="2" id="KW-1185">Reference proteome</keyword>
<protein>
    <submittedName>
        <fullName evidence="1">Uncharacterized protein</fullName>
    </submittedName>
</protein>
<evidence type="ECO:0000313" key="1">
    <source>
        <dbReference type="EMBL" id="KAJ8767820.1"/>
    </source>
</evidence>
<dbReference type="Proteomes" id="UP001159364">
    <property type="component" value="Linkage Group LG04"/>
</dbReference>
<accession>A0AAV8TPC2</accession>